<evidence type="ECO:0000313" key="4">
    <source>
        <dbReference type="Proteomes" id="UP001160390"/>
    </source>
</evidence>
<evidence type="ECO:0000256" key="2">
    <source>
        <dbReference type="SAM" id="Phobius"/>
    </source>
</evidence>
<name>A0AA35LT83_9HYPO</name>
<evidence type="ECO:0000313" key="3">
    <source>
        <dbReference type="EMBL" id="CAI6068480.1"/>
    </source>
</evidence>
<comment type="caution">
    <text evidence="3">The sequence shown here is derived from an EMBL/GenBank/DDBJ whole genome shotgun (WGS) entry which is preliminary data.</text>
</comment>
<keyword evidence="2" id="KW-1133">Transmembrane helix</keyword>
<dbReference type="EMBL" id="CABFNP030000633">
    <property type="protein sequence ID" value="CAI6068480.1"/>
    <property type="molecule type" value="Genomic_DNA"/>
</dbReference>
<reference evidence="3" key="1">
    <citation type="submission" date="2023-01" db="EMBL/GenBank/DDBJ databases">
        <authorList>
            <person name="Piombo E."/>
        </authorList>
    </citation>
    <scope>NUCLEOTIDE SEQUENCE</scope>
</reference>
<evidence type="ECO:0000256" key="1">
    <source>
        <dbReference type="SAM" id="MobiDB-lite"/>
    </source>
</evidence>
<dbReference type="AlphaFoldDB" id="A0AA35LT83"/>
<dbReference type="Proteomes" id="UP001160390">
    <property type="component" value="Unassembled WGS sequence"/>
</dbReference>
<feature type="transmembrane region" description="Helical" evidence="2">
    <location>
        <begin position="57"/>
        <end position="77"/>
    </location>
</feature>
<proteinExistence type="predicted"/>
<sequence>MSLSTIVQPLATEQDIFPDETSPEGGHDELMSVQNSDSLRGNKGGELIQDTIRNIKLLPFAIILCCLGLFGIVFLWIKFRTNYIWLMGHLFFINCHQYLSESGWVSL</sequence>
<feature type="region of interest" description="Disordered" evidence="1">
    <location>
        <begin position="1"/>
        <end position="41"/>
    </location>
</feature>
<keyword evidence="4" id="KW-1185">Reference proteome</keyword>
<organism evidence="3 4">
    <name type="scientific">Clonostachys chloroleuca</name>
    <dbReference type="NCBI Taxonomy" id="1926264"/>
    <lineage>
        <taxon>Eukaryota</taxon>
        <taxon>Fungi</taxon>
        <taxon>Dikarya</taxon>
        <taxon>Ascomycota</taxon>
        <taxon>Pezizomycotina</taxon>
        <taxon>Sordariomycetes</taxon>
        <taxon>Hypocreomycetidae</taxon>
        <taxon>Hypocreales</taxon>
        <taxon>Bionectriaceae</taxon>
        <taxon>Clonostachys</taxon>
    </lineage>
</organism>
<accession>A0AA35LT83</accession>
<keyword evidence="2" id="KW-0472">Membrane</keyword>
<gene>
    <name evidence="3" type="ORF">CCHLO57077_00017743</name>
</gene>
<protein>
    <submittedName>
        <fullName evidence="3">Uncharacterized protein</fullName>
    </submittedName>
</protein>
<keyword evidence="2" id="KW-0812">Transmembrane</keyword>